<comment type="subcellular location">
    <subcellularLocation>
        <location evidence="1">Membrane</location>
        <topology evidence="1">Multi-pass membrane protein</topology>
    </subcellularLocation>
</comment>
<evidence type="ECO:0000256" key="6">
    <source>
        <dbReference type="RuleBase" id="RU363053"/>
    </source>
</evidence>
<evidence type="ECO:0000256" key="4">
    <source>
        <dbReference type="ARBA" id="ARBA00022989"/>
    </source>
</evidence>
<dbReference type="GO" id="GO:0005737">
    <property type="term" value="C:cytoplasm"/>
    <property type="evidence" value="ECO:0007669"/>
    <property type="project" value="TreeGrafter"/>
</dbReference>
<evidence type="ECO:0000313" key="8">
    <source>
        <dbReference type="EMBL" id="KAK9085764.1"/>
    </source>
</evidence>
<keyword evidence="4 6" id="KW-1133">Transmembrane helix</keyword>
<comment type="caution">
    <text evidence="8">The sequence shown here is derived from an EMBL/GenBank/DDBJ whole genome shotgun (WGS) entry which is preliminary data.</text>
</comment>
<evidence type="ECO:0000256" key="5">
    <source>
        <dbReference type="ARBA" id="ARBA00023136"/>
    </source>
</evidence>
<reference evidence="8 9" key="1">
    <citation type="submission" date="2024-01" db="EMBL/GenBank/DDBJ databases">
        <title>Genome assemblies of Stephania.</title>
        <authorList>
            <person name="Yang L."/>
        </authorList>
    </citation>
    <scope>NUCLEOTIDE SEQUENCE [LARGE SCALE GENOMIC DNA]</scope>
    <source>
        <strain evidence="8">QJT</strain>
        <tissue evidence="8">Leaf</tissue>
    </source>
</reference>
<feature type="compositionally biased region" description="Basic residues" evidence="7">
    <location>
        <begin position="13"/>
        <end position="31"/>
    </location>
</feature>
<dbReference type="Proteomes" id="UP001417504">
    <property type="component" value="Unassembled WGS sequence"/>
</dbReference>
<evidence type="ECO:0000256" key="2">
    <source>
        <dbReference type="ARBA" id="ARBA00006824"/>
    </source>
</evidence>
<feature type="transmembrane region" description="Helical" evidence="6">
    <location>
        <begin position="230"/>
        <end position="248"/>
    </location>
</feature>
<feature type="region of interest" description="Disordered" evidence="7">
    <location>
        <begin position="100"/>
        <end position="121"/>
    </location>
</feature>
<evidence type="ECO:0000256" key="3">
    <source>
        <dbReference type="ARBA" id="ARBA00022692"/>
    </source>
</evidence>
<proteinExistence type="inferred from homology"/>
<accession>A0AAP0EAY1</accession>
<dbReference type="PANTHER" id="PTHR11266:SF91">
    <property type="entry name" value="EXPRESSED PROTEIN"/>
    <property type="match status" value="1"/>
</dbReference>
<feature type="region of interest" description="Disordered" evidence="7">
    <location>
        <begin position="1"/>
        <end position="88"/>
    </location>
</feature>
<keyword evidence="9" id="KW-1185">Reference proteome</keyword>
<comment type="similarity">
    <text evidence="2 6">Belongs to the peroxisomal membrane protein PXMP2/4 family.</text>
</comment>
<keyword evidence="5 6" id="KW-0472">Membrane</keyword>
<dbReference type="InterPro" id="IPR007248">
    <property type="entry name" value="Mpv17_PMP22"/>
</dbReference>
<feature type="transmembrane region" description="Helical" evidence="6">
    <location>
        <begin position="268"/>
        <end position="288"/>
    </location>
</feature>
<keyword evidence="3 6" id="KW-0812">Transmembrane</keyword>
<dbReference type="AlphaFoldDB" id="A0AAP0EAY1"/>
<evidence type="ECO:0000256" key="7">
    <source>
        <dbReference type="SAM" id="MobiDB-lite"/>
    </source>
</evidence>
<dbReference type="EMBL" id="JBBNAE010000011">
    <property type="protein sequence ID" value="KAK9085764.1"/>
    <property type="molecule type" value="Genomic_DNA"/>
</dbReference>
<organism evidence="8 9">
    <name type="scientific">Stephania japonica</name>
    <dbReference type="NCBI Taxonomy" id="461633"/>
    <lineage>
        <taxon>Eukaryota</taxon>
        <taxon>Viridiplantae</taxon>
        <taxon>Streptophyta</taxon>
        <taxon>Embryophyta</taxon>
        <taxon>Tracheophyta</taxon>
        <taxon>Spermatophyta</taxon>
        <taxon>Magnoliopsida</taxon>
        <taxon>Ranunculales</taxon>
        <taxon>Menispermaceae</taxon>
        <taxon>Menispermoideae</taxon>
        <taxon>Cissampelideae</taxon>
        <taxon>Stephania</taxon>
    </lineage>
</organism>
<sequence>MSGECVGAVRAQFYRRFKRRHERKKTSKKKEKNSEKDRETRDSGVEDGEKVGRKEKPLEKVETKKTMEKKETEKNGMKGSSHGDGCLGRRGGLPWNFLPACRRRRKSQKPPKSLRGSGGGSKASFNFPVKQAATSAYLCLAGDTIAQFGTRWSALGSERKVELDGVATSAFSVNGTSEDIPSLLSDHDWLRSLRMGSYGFLLYGPGSHAWYQYLDCFLPKHTLQNMLLKVLLNQIVLGPCVIAVVFAWNDFWKGNLSELPKKYKNDALPALFYGFRFWIPASVLNFWVIPLHARVAFMSTCSIFWNFYLSSTMSK</sequence>
<dbReference type="Pfam" id="PF04117">
    <property type="entry name" value="Mpv17_PMP22"/>
    <property type="match status" value="1"/>
</dbReference>
<evidence type="ECO:0000313" key="9">
    <source>
        <dbReference type="Proteomes" id="UP001417504"/>
    </source>
</evidence>
<name>A0AAP0EAY1_9MAGN</name>
<dbReference type="PANTHER" id="PTHR11266">
    <property type="entry name" value="PEROXISOMAL MEMBRANE PROTEIN 2, PXMP2 MPV17"/>
    <property type="match status" value="1"/>
</dbReference>
<evidence type="ECO:0000256" key="1">
    <source>
        <dbReference type="ARBA" id="ARBA00004141"/>
    </source>
</evidence>
<protein>
    <submittedName>
        <fullName evidence="8">Uncharacterized protein</fullName>
    </submittedName>
</protein>
<feature type="compositionally biased region" description="Basic and acidic residues" evidence="7">
    <location>
        <begin position="32"/>
        <end position="76"/>
    </location>
</feature>
<gene>
    <name evidence="8" type="ORF">Sjap_026175</name>
</gene>
<dbReference type="GO" id="GO:0016020">
    <property type="term" value="C:membrane"/>
    <property type="evidence" value="ECO:0007669"/>
    <property type="project" value="UniProtKB-SubCell"/>
</dbReference>